<evidence type="ECO:0000256" key="1">
    <source>
        <dbReference type="ARBA" id="ARBA00005858"/>
    </source>
</evidence>
<keyword evidence="7" id="KW-1185">Reference proteome</keyword>
<feature type="domain" description="Ribonuclease PIN" evidence="5">
    <location>
        <begin position="11"/>
        <end position="82"/>
    </location>
</feature>
<evidence type="ECO:0000313" key="6">
    <source>
        <dbReference type="EMBL" id="KAJ8927604.1"/>
    </source>
</evidence>
<keyword evidence="4" id="KW-0378">Hydrolase</keyword>
<proteinExistence type="inferred from homology"/>
<accession>A0AAV8WMC2</accession>
<sequence>MKILIVAKRWDVAENMVTCPEVVAEITNKRQLRRLVVLPYDLIVKEVFPENIKIVTDFSKKTGDYPSLSATDIKIMALTYQLEKEKVGTDHLRLEPVMQKAVFTTVTDITLDVTGFFFAK</sequence>
<comment type="caution">
    <text evidence="6">The sequence shown here is derived from an EMBL/GenBank/DDBJ whole genome shotgun (WGS) entry which is preliminary data.</text>
</comment>
<dbReference type="Gene3D" id="3.40.50.1010">
    <property type="entry name" value="5'-nuclease"/>
    <property type="match status" value="1"/>
</dbReference>
<evidence type="ECO:0000256" key="2">
    <source>
        <dbReference type="ARBA" id="ARBA00022722"/>
    </source>
</evidence>
<dbReference type="Proteomes" id="UP001162156">
    <property type="component" value="Unassembled WGS sequence"/>
</dbReference>
<keyword evidence="3" id="KW-0479">Metal-binding</keyword>
<evidence type="ECO:0000256" key="3">
    <source>
        <dbReference type="ARBA" id="ARBA00022723"/>
    </source>
</evidence>
<dbReference type="GO" id="GO:0030688">
    <property type="term" value="C:preribosome, small subunit precursor"/>
    <property type="evidence" value="ECO:0007669"/>
    <property type="project" value="TreeGrafter"/>
</dbReference>
<evidence type="ECO:0000256" key="4">
    <source>
        <dbReference type="ARBA" id="ARBA00022801"/>
    </source>
</evidence>
<dbReference type="PANTHER" id="PTHR12814:SF2">
    <property type="entry name" value="RNA-BINDING PROTEIN NOB1"/>
    <property type="match status" value="1"/>
</dbReference>
<dbReference type="EMBL" id="JANEYF010005587">
    <property type="protein sequence ID" value="KAJ8927604.1"/>
    <property type="molecule type" value="Genomic_DNA"/>
</dbReference>
<dbReference type="Pfam" id="PF17146">
    <property type="entry name" value="PIN_6"/>
    <property type="match status" value="1"/>
</dbReference>
<dbReference type="AlphaFoldDB" id="A0AAV8WMC2"/>
<dbReference type="InterPro" id="IPR033411">
    <property type="entry name" value="Ribonuclease_PIN"/>
</dbReference>
<reference evidence="6" key="1">
    <citation type="journal article" date="2023" name="Insect Mol. Biol.">
        <title>Genome sequencing provides insights into the evolution of gene families encoding plant cell wall-degrading enzymes in longhorned beetles.</title>
        <authorList>
            <person name="Shin N.R."/>
            <person name="Okamura Y."/>
            <person name="Kirsch R."/>
            <person name="Pauchet Y."/>
        </authorList>
    </citation>
    <scope>NUCLEOTIDE SEQUENCE</scope>
    <source>
        <strain evidence="6">RBIC_L_NR</strain>
    </source>
</reference>
<dbReference type="InterPro" id="IPR039907">
    <property type="entry name" value="NOB1"/>
</dbReference>
<evidence type="ECO:0000259" key="5">
    <source>
        <dbReference type="Pfam" id="PF17146"/>
    </source>
</evidence>
<dbReference type="GO" id="GO:0031981">
    <property type="term" value="C:nuclear lumen"/>
    <property type="evidence" value="ECO:0007669"/>
    <property type="project" value="UniProtKB-ARBA"/>
</dbReference>
<dbReference type="GO" id="GO:0046872">
    <property type="term" value="F:metal ion binding"/>
    <property type="evidence" value="ECO:0007669"/>
    <property type="project" value="UniProtKB-KW"/>
</dbReference>
<evidence type="ECO:0000313" key="7">
    <source>
        <dbReference type="Proteomes" id="UP001162156"/>
    </source>
</evidence>
<gene>
    <name evidence="6" type="ORF">NQ314_019912</name>
</gene>
<protein>
    <recommendedName>
        <fullName evidence="5">Ribonuclease PIN domain-containing protein</fullName>
    </recommendedName>
</protein>
<dbReference type="GO" id="GO:0030490">
    <property type="term" value="P:maturation of SSU-rRNA"/>
    <property type="evidence" value="ECO:0007669"/>
    <property type="project" value="TreeGrafter"/>
</dbReference>
<dbReference type="PANTHER" id="PTHR12814">
    <property type="entry name" value="RNA-BINDING PROTEIN NOB1"/>
    <property type="match status" value="1"/>
</dbReference>
<name>A0AAV8WMC2_9CUCU</name>
<keyword evidence="2" id="KW-0540">Nuclease</keyword>
<dbReference type="GO" id="GO:0005737">
    <property type="term" value="C:cytoplasm"/>
    <property type="evidence" value="ECO:0007669"/>
    <property type="project" value="UniProtKB-ARBA"/>
</dbReference>
<dbReference type="GO" id="GO:0016787">
    <property type="term" value="F:hydrolase activity"/>
    <property type="evidence" value="ECO:0007669"/>
    <property type="project" value="UniProtKB-KW"/>
</dbReference>
<dbReference type="GO" id="GO:0004521">
    <property type="term" value="F:RNA endonuclease activity"/>
    <property type="evidence" value="ECO:0007669"/>
    <property type="project" value="TreeGrafter"/>
</dbReference>
<dbReference type="CDD" id="cd09876">
    <property type="entry name" value="PIN_Nob1-like"/>
    <property type="match status" value="1"/>
</dbReference>
<dbReference type="FunFam" id="3.40.50.1010:FF:000020">
    <property type="entry name" value="20S-pre-rRNA D-site endonuclease NOB1"/>
    <property type="match status" value="1"/>
</dbReference>
<comment type="similarity">
    <text evidence="1">Belongs to the NOB1 family.</text>
</comment>
<organism evidence="6 7">
    <name type="scientific">Rhamnusium bicolor</name>
    <dbReference type="NCBI Taxonomy" id="1586634"/>
    <lineage>
        <taxon>Eukaryota</taxon>
        <taxon>Metazoa</taxon>
        <taxon>Ecdysozoa</taxon>
        <taxon>Arthropoda</taxon>
        <taxon>Hexapoda</taxon>
        <taxon>Insecta</taxon>
        <taxon>Pterygota</taxon>
        <taxon>Neoptera</taxon>
        <taxon>Endopterygota</taxon>
        <taxon>Coleoptera</taxon>
        <taxon>Polyphaga</taxon>
        <taxon>Cucujiformia</taxon>
        <taxon>Chrysomeloidea</taxon>
        <taxon>Cerambycidae</taxon>
        <taxon>Lepturinae</taxon>
        <taxon>Rhagiini</taxon>
        <taxon>Rhamnusium</taxon>
    </lineage>
</organism>